<feature type="chain" id="PRO_5026298650" evidence="2">
    <location>
        <begin position="21"/>
        <end position="118"/>
    </location>
</feature>
<feature type="compositionally biased region" description="Low complexity" evidence="1">
    <location>
        <begin position="101"/>
        <end position="110"/>
    </location>
</feature>
<evidence type="ECO:0000313" key="3">
    <source>
        <dbReference type="EMBL" id="NGN62367.1"/>
    </source>
</evidence>
<dbReference type="PROSITE" id="PS51257">
    <property type="entry name" value="PROKAR_LIPOPROTEIN"/>
    <property type="match status" value="1"/>
</dbReference>
<protein>
    <submittedName>
        <fullName evidence="3">Uncharacterized protein</fullName>
    </submittedName>
</protein>
<proteinExistence type="predicted"/>
<sequence length="118" mass="11510">MARRAAALLALLFACLFAPATLGHHGDLPAVAAAAAPSAEGVPAHEPVPADAAMAGSRSRCAAACPGPDAENPPAAAPAAVGPRAPEPLPDLSRTARQSCSPTAGAAPTSAALQIFRC</sequence>
<organism evidence="3 4">
    <name type="scientific">Streptomyces coryli</name>
    <dbReference type="NCBI Taxonomy" id="1128680"/>
    <lineage>
        <taxon>Bacteria</taxon>
        <taxon>Bacillati</taxon>
        <taxon>Actinomycetota</taxon>
        <taxon>Actinomycetes</taxon>
        <taxon>Kitasatosporales</taxon>
        <taxon>Streptomycetaceae</taxon>
        <taxon>Streptomyces</taxon>
    </lineage>
</organism>
<dbReference type="EMBL" id="JAAKZV010000001">
    <property type="protein sequence ID" value="NGN62367.1"/>
    <property type="molecule type" value="Genomic_DNA"/>
</dbReference>
<feature type="compositionally biased region" description="Low complexity" evidence="1">
    <location>
        <begin position="66"/>
        <end position="84"/>
    </location>
</feature>
<accession>A0A6G4TTL5</accession>
<evidence type="ECO:0000256" key="1">
    <source>
        <dbReference type="SAM" id="MobiDB-lite"/>
    </source>
</evidence>
<keyword evidence="4" id="KW-1185">Reference proteome</keyword>
<comment type="caution">
    <text evidence="3">The sequence shown here is derived from an EMBL/GenBank/DDBJ whole genome shotgun (WGS) entry which is preliminary data.</text>
</comment>
<dbReference type="AlphaFoldDB" id="A0A6G4TTL5"/>
<gene>
    <name evidence="3" type="ORF">G5C51_00370</name>
</gene>
<dbReference type="RefSeq" id="WP_165229515.1">
    <property type="nucleotide sequence ID" value="NZ_JAAKZV010000001.1"/>
</dbReference>
<reference evidence="3 4" key="1">
    <citation type="submission" date="2020-02" db="EMBL/GenBank/DDBJ databases">
        <title>Whole-genome analyses of novel actinobacteria.</title>
        <authorList>
            <person name="Sahin N."/>
        </authorList>
    </citation>
    <scope>NUCLEOTIDE SEQUENCE [LARGE SCALE GENOMIC DNA]</scope>
    <source>
        <strain evidence="3 4">A7024</strain>
    </source>
</reference>
<feature type="signal peptide" evidence="2">
    <location>
        <begin position="1"/>
        <end position="20"/>
    </location>
</feature>
<name>A0A6G4TTL5_9ACTN</name>
<evidence type="ECO:0000313" key="4">
    <source>
        <dbReference type="Proteomes" id="UP000481583"/>
    </source>
</evidence>
<dbReference type="Proteomes" id="UP000481583">
    <property type="component" value="Unassembled WGS sequence"/>
</dbReference>
<evidence type="ECO:0000256" key="2">
    <source>
        <dbReference type="SAM" id="SignalP"/>
    </source>
</evidence>
<keyword evidence="2" id="KW-0732">Signal</keyword>
<feature type="region of interest" description="Disordered" evidence="1">
    <location>
        <begin position="63"/>
        <end position="110"/>
    </location>
</feature>